<evidence type="ECO:0000259" key="7">
    <source>
        <dbReference type="PROSITE" id="PS51366"/>
    </source>
</evidence>
<keyword evidence="5" id="KW-0539">Nucleus</keyword>
<organism evidence="8 9">
    <name type="scientific">Tetranychus urticae</name>
    <name type="common">Two-spotted spider mite</name>
    <dbReference type="NCBI Taxonomy" id="32264"/>
    <lineage>
        <taxon>Eukaryota</taxon>
        <taxon>Metazoa</taxon>
        <taxon>Ecdysozoa</taxon>
        <taxon>Arthropoda</taxon>
        <taxon>Chelicerata</taxon>
        <taxon>Arachnida</taxon>
        <taxon>Acari</taxon>
        <taxon>Acariformes</taxon>
        <taxon>Trombidiformes</taxon>
        <taxon>Prostigmata</taxon>
        <taxon>Eleutherengona</taxon>
        <taxon>Raphignathae</taxon>
        <taxon>Tetranychoidea</taxon>
        <taxon>Tetranychidae</taxon>
        <taxon>Tetranychus</taxon>
    </lineage>
</organism>
<dbReference type="GO" id="GO:0016607">
    <property type="term" value="C:nuclear speck"/>
    <property type="evidence" value="ECO:0007669"/>
    <property type="project" value="UniProtKB-SubCell"/>
</dbReference>
<reference evidence="9" key="1">
    <citation type="submission" date="2011-08" db="EMBL/GenBank/DDBJ databases">
        <authorList>
            <person name="Rombauts S."/>
        </authorList>
    </citation>
    <scope>NUCLEOTIDE SEQUENCE</scope>
    <source>
        <strain evidence="9">London</strain>
    </source>
</reference>
<dbReference type="STRING" id="32264.T1JVJ8"/>
<keyword evidence="4" id="KW-0508">mRNA splicing</keyword>
<dbReference type="HOGENOM" id="CLU_006308_3_3_1"/>
<evidence type="ECO:0000313" key="8">
    <source>
        <dbReference type="EnsemblMetazoa" id="tetur02g04870.1"/>
    </source>
</evidence>
<dbReference type="EnsemblMetazoa" id="tetur02g04870.1">
    <property type="protein sequence ID" value="tetur02g04870.1"/>
    <property type="gene ID" value="tetur02g04870"/>
</dbReference>
<feature type="domain" description="MI" evidence="7">
    <location>
        <begin position="329"/>
        <end position="446"/>
    </location>
</feature>
<comment type="subcellular location">
    <subcellularLocation>
        <location evidence="1">Nucleus speckle</location>
    </subcellularLocation>
</comment>
<dbReference type="GO" id="GO:0003723">
    <property type="term" value="F:RNA binding"/>
    <property type="evidence" value="ECO:0007669"/>
    <property type="project" value="InterPro"/>
</dbReference>
<dbReference type="EMBL" id="CAEY01000795">
    <property type="status" value="NOT_ANNOTATED_CDS"/>
    <property type="molecule type" value="Genomic_DNA"/>
</dbReference>
<dbReference type="Pfam" id="PF02847">
    <property type="entry name" value="MA3"/>
    <property type="match status" value="1"/>
</dbReference>
<protein>
    <recommendedName>
        <fullName evidence="7">MI domain-containing protein</fullName>
    </recommendedName>
</protein>
<proteinExistence type="inferred from homology"/>
<dbReference type="SMART" id="SM00543">
    <property type="entry name" value="MIF4G"/>
    <property type="match status" value="1"/>
</dbReference>
<feature type="region of interest" description="Disordered" evidence="6">
    <location>
        <begin position="281"/>
        <end position="318"/>
    </location>
</feature>
<dbReference type="InterPro" id="IPR050781">
    <property type="entry name" value="CWC22_splicing_factor"/>
</dbReference>
<evidence type="ECO:0000256" key="5">
    <source>
        <dbReference type="ARBA" id="ARBA00023242"/>
    </source>
</evidence>
<comment type="similarity">
    <text evidence="2">Belongs to the CWC22 family.</text>
</comment>
<evidence type="ECO:0000256" key="6">
    <source>
        <dbReference type="SAM" id="MobiDB-lite"/>
    </source>
</evidence>
<dbReference type="PANTHER" id="PTHR18034">
    <property type="entry name" value="CELL CYCLE CONTROL PROTEIN CWF22-RELATED"/>
    <property type="match status" value="1"/>
</dbReference>
<evidence type="ECO:0000256" key="4">
    <source>
        <dbReference type="ARBA" id="ARBA00023187"/>
    </source>
</evidence>
<evidence type="ECO:0000256" key="3">
    <source>
        <dbReference type="ARBA" id="ARBA00022664"/>
    </source>
</evidence>
<dbReference type="GO" id="GO:0071013">
    <property type="term" value="C:catalytic step 2 spliceosome"/>
    <property type="evidence" value="ECO:0007669"/>
    <property type="project" value="TreeGrafter"/>
</dbReference>
<dbReference type="eggNOG" id="KOG2140">
    <property type="taxonomic scope" value="Eukaryota"/>
</dbReference>
<dbReference type="Proteomes" id="UP000015104">
    <property type="component" value="Unassembled WGS sequence"/>
</dbReference>
<keyword evidence="9" id="KW-1185">Reference proteome</keyword>
<evidence type="ECO:0000256" key="1">
    <source>
        <dbReference type="ARBA" id="ARBA00004324"/>
    </source>
</evidence>
<dbReference type="GO" id="GO:0000398">
    <property type="term" value="P:mRNA splicing, via spliceosome"/>
    <property type="evidence" value="ECO:0007669"/>
    <property type="project" value="TreeGrafter"/>
</dbReference>
<evidence type="ECO:0000256" key="2">
    <source>
        <dbReference type="ARBA" id="ARBA00006856"/>
    </source>
</evidence>
<dbReference type="Pfam" id="PF02854">
    <property type="entry name" value="MIF4G"/>
    <property type="match status" value="1"/>
</dbReference>
<evidence type="ECO:0000313" key="9">
    <source>
        <dbReference type="Proteomes" id="UP000015104"/>
    </source>
</evidence>
<dbReference type="AlphaFoldDB" id="T1JVJ8"/>
<dbReference type="InterPro" id="IPR003891">
    <property type="entry name" value="Initiation_fac_eIF4g_MI"/>
</dbReference>
<dbReference type="PANTHER" id="PTHR18034:SF3">
    <property type="entry name" value="PRE-MRNA-SPLICING FACTOR CWC22 HOMOLOG"/>
    <property type="match status" value="1"/>
</dbReference>
<dbReference type="PROSITE" id="PS51366">
    <property type="entry name" value="MI"/>
    <property type="match status" value="1"/>
</dbReference>
<dbReference type="InterPro" id="IPR003890">
    <property type="entry name" value="MIF4G-like_typ-3"/>
</dbReference>
<accession>T1JVJ8</accession>
<sequence length="513" mass="58677">MTDTGKKFGSAYIPPAKLKLMQDELKDQNSAEYQRIHWELLKKSINGLINKANLSNLSLVVRDLMKENIVRGSGILCTSLIRAQASGPIFTNVYAALVAVINSKFPKIGELLISRLINSFRRCYKRNDKKGCLASAIFLAHLTNQDVIHEVLVMEMLSLLLHNATDDSVEISVAILKECGAKLKDSCPKGFFMIFELLRSIPSNKTIDLRTQLLIETMLAIRKDGFKDYPTIVPELDLLEEGDKITHELELDDKVDTKEELNVFRFDPKFQEEEEKYNCLKKEILGDDDDDDDEDDEEDDDEDEDSEGEGEDDQEKDKVVDATSADLVQLRRKIYLTLQSSLDFEEAAHKLLKLELKGENKKELSFLIIDCCAQQRTYMKFYGLLAARFCLIDREFVSIFAEIFIDSYTKVHRFTDTNKLRIASKFFAHLLYTDSISWNVLACIKLNEDDTTPSSRVFIKILFQELAEYMGFTKLAAKVKDPELEEAFAGLFPKNNPRDTRFSINFFSLIGIH</sequence>
<dbReference type="InterPro" id="IPR016024">
    <property type="entry name" value="ARM-type_fold"/>
</dbReference>
<name>T1JVJ8_TETUR</name>
<keyword evidence="3" id="KW-0507">mRNA processing</keyword>
<feature type="compositionally biased region" description="Acidic residues" evidence="6">
    <location>
        <begin position="286"/>
        <end position="314"/>
    </location>
</feature>
<dbReference type="SUPFAM" id="SSF48371">
    <property type="entry name" value="ARM repeat"/>
    <property type="match status" value="1"/>
</dbReference>
<dbReference type="SMART" id="SM00544">
    <property type="entry name" value="MA3"/>
    <property type="match status" value="1"/>
</dbReference>
<dbReference type="Gene3D" id="1.25.40.180">
    <property type="match status" value="2"/>
</dbReference>
<reference evidence="8" key="2">
    <citation type="submission" date="2015-06" db="UniProtKB">
        <authorList>
            <consortium name="EnsemblMetazoa"/>
        </authorList>
    </citation>
    <scope>IDENTIFICATION</scope>
</reference>